<dbReference type="EMBL" id="LR899814">
    <property type="protein sequence ID" value="CAD7242634.1"/>
    <property type="molecule type" value="Genomic_DNA"/>
</dbReference>
<dbReference type="OrthoDB" id="444540at2759"/>
<dbReference type="SUPFAM" id="SSF47473">
    <property type="entry name" value="EF-hand"/>
    <property type="match status" value="1"/>
</dbReference>
<dbReference type="Proteomes" id="UP000677054">
    <property type="component" value="Unassembled WGS sequence"/>
</dbReference>
<evidence type="ECO:0000313" key="7">
    <source>
        <dbReference type="Proteomes" id="UP000677054"/>
    </source>
</evidence>
<feature type="domain" description="EF-hand" evidence="5">
    <location>
        <begin position="170"/>
        <end position="205"/>
    </location>
</feature>
<proteinExistence type="predicted"/>
<dbReference type="SMART" id="SM00054">
    <property type="entry name" value="EFh"/>
    <property type="match status" value="4"/>
</dbReference>
<keyword evidence="7" id="KW-1185">Reference proteome</keyword>
<dbReference type="Gene3D" id="1.10.238.10">
    <property type="entry name" value="EF-hand"/>
    <property type="match status" value="2"/>
</dbReference>
<feature type="region of interest" description="Disordered" evidence="4">
    <location>
        <begin position="1"/>
        <end position="51"/>
    </location>
</feature>
<dbReference type="PANTHER" id="PTHR34524:SF6">
    <property type="entry name" value="CALCYPHOSINE LIKE"/>
    <property type="match status" value="1"/>
</dbReference>
<evidence type="ECO:0000259" key="5">
    <source>
        <dbReference type="PROSITE" id="PS50222"/>
    </source>
</evidence>
<dbReference type="InterPro" id="IPR051581">
    <property type="entry name" value="Ca-bind"/>
</dbReference>
<keyword evidence="1" id="KW-0479">Metal-binding</keyword>
<dbReference type="PROSITE" id="PS50222">
    <property type="entry name" value="EF_HAND_2"/>
    <property type="match status" value="2"/>
</dbReference>
<dbReference type="CDD" id="cd00051">
    <property type="entry name" value="EFh"/>
    <property type="match status" value="1"/>
</dbReference>
<evidence type="ECO:0000256" key="1">
    <source>
        <dbReference type="ARBA" id="ARBA00022723"/>
    </source>
</evidence>
<feature type="domain" description="EF-hand" evidence="5">
    <location>
        <begin position="134"/>
        <end position="169"/>
    </location>
</feature>
<sequence>MRWRSGDDDPLRRRRLESLGRPRPERTHARGRRRQVEPVLGDVGTARRREEEADAAERRRLVLVGEFREILRFYCVQYGKARSHVFVQGSRLHRPMSATSRNEEEMIAKTRQKLPKVTDPVEKLRLLCLQRGSSGILAFGKVFRRMDDDGSRSLSFEEFCQGLGDTGLHLTYEEAQDVFRQFDREGSGCISFDEFLISVRPPMNASRRKLVAMAFHKMDATGDGVIALEDLRRTYNVRSDPKYISGEDTADVVLHKIITKFEKNGSVDGKVTRDEFFDYYSGVSASIDNDAYFDLMMRTAYKL</sequence>
<dbReference type="PROSITE" id="PS00018">
    <property type="entry name" value="EF_HAND_1"/>
    <property type="match status" value="1"/>
</dbReference>
<dbReference type="PANTHER" id="PTHR34524">
    <property type="entry name" value="CALCYPHOSIN"/>
    <property type="match status" value="1"/>
</dbReference>
<dbReference type="Pfam" id="PF13202">
    <property type="entry name" value="EF-hand_5"/>
    <property type="match status" value="1"/>
</dbReference>
<dbReference type="AlphaFoldDB" id="A0A7R8ZZG0"/>
<evidence type="ECO:0000313" key="6">
    <source>
        <dbReference type="EMBL" id="CAD7242634.1"/>
    </source>
</evidence>
<evidence type="ECO:0000256" key="3">
    <source>
        <dbReference type="ARBA" id="ARBA00022837"/>
    </source>
</evidence>
<dbReference type="EMBL" id="CAJPEV010000297">
    <property type="protein sequence ID" value="CAG0883621.1"/>
    <property type="molecule type" value="Genomic_DNA"/>
</dbReference>
<dbReference type="Pfam" id="PF13499">
    <property type="entry name" value="EF-hand_7"/>
    <property type="match status" value="1"/>
</dbReference>
<accession>A0A7R8ZZG0</accession>
<organism evidence="6">
    <name type="scientific">Darwinula stevensoni</name>
    <dbReference type="NCBI Taxonomy" id="69355"/>
    <lineage>
        <taxon>Eukaryota</taxon>
        <taxon>Metazoa</taxon>
        <taxon>Ecdysozoa</taxon>
        <taxon>Arthropoda</taxon>
        <taxon>Crustacea</taxon>
        <taxon>Oligostraca</taxon>
        <taxon>Ostracoda</taxon>
        <taxon>Podocopa</taxon>
        <taxon>Podocopida</taxon>
        <taxon>Darwinulocopina</taxon>
        <taxon>Darwinuloidea</taxon>
        <taxon>Darwinulidae</taxon>
        <taxon>Darwinula</taxon>
    </lineage>
</organism>
<evidence type="ECO:0000256" key="4">
    <source>
        <dbReference type="SAM" id="MobiDB-lite"/>
    </source>
</evidence>
<reference evidence="6" key="1">
    <citation type="submission" date="2020-11" db="EMBL/GenBank/DDBJ databases">
        <authorList>
            <person name="Tran Van P."/>
        </authorList>
    </citation>
    <scope>NUCLEOTIDE SEQUENCE</scope>
</reference>
<dbReference type="InterPro" id="IPR011992">
    <property type="entry name" value="EF-hand-dom_pair"/>
</dbReference>
<keyword evidence="3" id="KW-0106">Calcium</keyword>
<dbReference type="GO" id="GO:0005509">
    <property type="term" value="F:calcium ion binding"/>
    <property type="evidence" value="ECO:0007669"/>
    <property type="project" value="InterPro"/>
</dbReference>
<dbReference type="InterPro" id="IPR002048">
    <property type="entry name" value="EF_hand_dom"/>
</dbReference>
<protein>
    <recommendedName>
        <fullName evidence="5">EF-hand domain-containing protein</fullName>
    </recommendedName>
</protein>
<feature type="compositionally biased region" description="Basic and acidic residues" evidence="4">
    <location>
        <begin position="1"/>
        <end position="28"/>
    </location>
</feature>
<gene>
    <name evidence="6" type="ORF">DSTB1V02_LOCUS2590</name>
</gene>
<evidence type="ECO:0000256" key="2">
    <source>
        <dbReference type="ARBA" id="ARBA00022737"/>
    </source>
</evidence>
<keyword evidence="2" id="KW-0677">Repeat</keyword>
<dbReference type="InterPro" id="IPR018247">
    <property type="entry name" value="EF_Hand_1_Ca_BS"/>
</dbReference>
<name>A0A7R8ZZG0_9CRUS</name>